<gene>
    <name evidence="1" type="ORF">AUEXF2481DRAFT_36857</name>
</gene>
<evidence type="ECO:0000313" key="1">
    <source>
        <dbReference type="EMBL" id="KEQ98346.1"/>
    </source>
</evidence>
<dbReference type="EMBL" id="KL584752">
    <property type="protein sequence ID" value="KEQ98346.1"/>
    <property type="molecule type" value="Genomic_DNA"/>
</dbReference>
<dbReference type="GeneID" id="25365685"/>
<dbReference type="RefSeq" id="XP_013346841.1">
    <property type="nucleotide sequence ID" value="XM_013491387.1"/>
</dbReference>
<name>A0A074ZIG3_AURSE</name>
<organism evidence="1 2">
    <name type="scientific">Aureobasidium subglaciale (strain EXF-2481)</name>
    <name type="common">Aureobasidium pullulans var. subglaciale</name>
    <dbReference type="NCBI Taxonomy" id="1043005"/>
    <lineage>
        <taxon>Eukaryota</taxon>
        <taxon>Fungi</taxon>
        <taxon>Dikarya</taxon>
        <taxon>Ascomycota</taxon>
        <taxon>Pezizomycotina</taxon>
        <taxon>Dothideomycetes</taxon>
        <taxon>Dothideomycetidae</taxon>
        <taxon>Dothideales</taxon>
        <taxon>Saccotheciaceae</taxon>
        <taxon>Aureobasidium</taxon>
    </lineage>
</organism>
<sequence length="189" mass="22155">MAKMLSSSWLKHRDDETRRDNLYHGLAKMILDLAKVPLHRIGAWTNDRDGRLSLANGPLSDFTLFWNRHAISTSIRRDTTYASTELYIHDMLHYQDCRMRDQLNSIVGVNQSNIFVDEDWNITSIIDLEFASVVPVQMVQVPHWLTGRGVDQLDGDDLEEYKRRYDEFVNIVEREECTMSRDSSYSRRL</sequence>
<dbReference type="OMA" id="DWNITHI"/>
<dbReference type="InParanoid" id="A0A074ZIG3"/>
<dbReference type="PANTHER" id="PTHR21310">
    <property type="entry name" value="AMINOGLYCOSIDE PHOSPHOTRANSFERASE-RELATED-RELATED"/>
    <property type="match status" value="1"/>
</dbReference>
<dbReference type="Proteomes" id="UP000030641">
    <property type="component" value="Unassembled WGS sequence"/>
</dbReference>
<evidence type="ECO:0008006" key="3">
    <source>
        <dbReference type="Google" id="ProtNLM"/>
    </source>
</evidence>
<dbReference type="HOGENOM" id="CLU_025005_0_0_1"/>
<keyword evidence="2" id="KW-1185">Reference proteome</keyword>
<evidence type="ECO:0000313" key="2">
    <source>
        <dbReference type="Proteomes" id="UP000030641"/>
    </source>
</evidence>
<accession>A0A074ZIG3</accession>
<dbReference type="OrthoDB" id="3645574at2759"/>
<dbReference type="AlphaFoldDB" id="A0A074ZIG3"/>
<dbReference type="PANTHER" id="PTHR21310:SF37">
    <property type="entry name" value="AMINOGLYCOSIDE PHOSPHOTRANSFERASE DOMAIN-CONTAINING PROTEIN"/>
    <property type="match status" value="1"/>
</dbReference>
<protein>
    <recommendedName>
        <fullName evidence="3">Aminoglycoside phosphotransferase domain-containing protein</fullName>
    </recommendedName>
</protein>
<reference evidence="1 2" key="1">
    <citation type="journal article" date="2014" name="BMC Genomics">
        <title>Genome sequencing of four Aureobasidium pullulans varieties: biotechnological potential, stress tolerance, and description of new species.</title>
        <authorList>
            <person name="Gostin Ar C."/>
            <person name="Ohm R.A."/>
            <person name="Kogej T."/>
            <person name="Sonjak S."/>
            <person name="Turk M."/>
            <person name="Zajc J."/>
            <person name="Zalar P."/>
            <person name="Grube M."/>
            <person name="Sun H."/>
            <person name="Han J."/>
            <person name="Sharma A."/>
            <person name="Chiniquy J."/>
            <person name="Ngan C.Y."/>
            <person name="Lipzen A."/>
            <person name="Barry K."/>
            <person name="Grigoriev I.V."/>
            <person name="Gunde-Cimerman N."/>
        </authorList>
    </citation>
    <scope>NUCLEOTIDE SEQUENCE [LARGE SCALE GENOMIC DNA]</scope>
    <source>
        <strain evidence="1 2">EXF-2481</strain>
    </source>
</reference>
<dbReference type="STRING" id="1043005.A0A074ZIG3"/>
<dbReference type="InterPro" id="IPR051678">
    <property type="entry name" value="AGP_Transferase"/>
</dbReference>
<proteinExistence type="predicted"/>